<organism evidence="1 2">
    <name type="scientific">Hemibagrus wyckioides</name>
    <dbReference type="NCBI Taxonomy" id="337641"/>
    <lineage>
        <taxon>Eukaryota</taxon>
        <taxon>Metazoa</taxon>
        <taxon>Chordata</taxon>
        <taxon>Craniata</taxon>
        <taxon>Vertebrata</taxon>
        <taxon>Euteleostomi</taxon>
        <taxon>Actinopterygii</taxon>
        <taxon>Neopterygii</taxon>
        <taxon>Teleostei</taxon>
        <taxon>Ostariophysi</taxon>
        <taxon>Siluriformes</taxon>
        <taxon>Bagridae</taxon>
        <taxon>Hemibagrus</taxon>
    </lineage>
</organism>
<dbReference type="AlphaFoldDB" id="A0A9D3NH03"/>
<dbReference type="EMBL" id="JAHKSW010000016">
    <property type="protein sequence ID" value="KAG7322239.1"/>
    <property type="molecule type" value="Genomic_DNA"/>
</dbReference>
<gene>
    <name evidence="1" type="ORF">KOW79_013585</name>
</gene>
<evidence type="ECO:0000313" key="1">
    <source>
        <dbReference type="EMBL" id="KAG7322239.1"/>
    </source>
</evidence>
<reference evidence="1 2" key="1">
    <citation type="submission" date="2021-06" db="EMBL/GenBank/DDBJ databases">
        <title>Chromosome-level genome assembly of the red-tail catfish (Hemibagrus wyckioides).</title>
        <authorList>
            <person name="Shao F."/>
        </authorList>
    </citation>
    <scope>NUCLEOTIDE SEQUENCE [LARGE SCALE GENOMIC DNA]</scope>
    <source>
        <strain evidence="1">EC202008001</strain>
        <tissue evidence="1">Blood</tissue>
    </source>
</reference>
<comment type="caution">
    <text evidence="1">The sequence shown here is derived from an EMBL/GenBank/DDBJ whole genome shotgun (WGS) entry which is preliminary data.</text>
</comment>
<evidence type="ECO:0000313" key="2">
    <source>
        <dbReference type="Proteomes" id="UP000824219"/>
    </source>
</evidence>
<accession>A0A9D3NH03</accession>
<protein>
    <submittedName>
        <fullName evidence="1">Uncharacterized protein</fullName>
    </submittedName>
</protein>
<name>A0A9D3NH03_9TELE</name>
<proteinExistence type="predicted"/>
<keyword evidence="2" id="KW-1185">Reference proteome</keyword>
<sequence>MILFMNNVVERFKESNLFPIDVGAVFMAQPQQKYTLVYRQRVLGTGICLPNTFRRLLSDASRQPSLTKGHSSASAVAFRPQATHSSLWVTCIRQMSQMQGRGDPTTGGREEDLPGVAQIAQACLVILFDSLLV</sequence>
<dbReference type="Proteomes" id="UP000824219">
    <property type="component" value="Linkage Group LG16"/>
</dbReference>